<reference evidence="2 3" key="1">
    <citation type="journal article" date="2017" name="Gigascience">
        <title>Draft genome of the honey bee ectoparasitic mite, Tropilaelaps mercedesae, is shaped by the parasitic life history.</title>
        <authorList>
            <person name="Dong X."/>
            <person name="Armstrong S.D."/>
            <person name="Xia D."/>
            <person name="Makepeace B.L."/>
            <person name="Darby A.C."/>
            <person name="Kadowaki T."/>
        </authorList>
    </citation>
    <scope>NUCLEOTIDE SEQUENCE [LARGE SCALE GENOMIC DNA]</scope>
    <source>
        <strain evidence="2">Wuxi-XJTLU</strain>
    </source>
</reference>
<comment type="caution">
    <text evidence="2">The sequence shown here is derived from an EMBL/GenBank/DDBJ whole genome shotgun (WGS) entry which is preliminary data.</text>
</comment>
<gene>
    <name evidence="2" type="ORF">BIW11_03799</name>
</gene>
<organism evidence="2 3">
    <name type="scientific">Tropilaelaps mercedesae</name>
    <dbReference type="NCBI Taxonomy" id="418985"/>
    <lineage>
        <taxon>Eukaryota</taxon>
        <taxon>Metazoa</taxon>
        <taxon>Ecdysozoa</taxon>
        <taxon>Arthropoda</taxon>
        <taxon>Chelicerata</taxon>
        <taxon>Arachnida</taxon>
        <taxon>Acari</taxon>
        <taxon>Parasitiformes</taxon>
        <taxon>Mesostigmata</taxon>
        <taxon>Gamasina</taxon>
        <taxon>Dermanyssoidea</taxon>
        <taxon>Laelapidae</taxon>
        <taxon>Tropilaelaps</taxon>
    </lineage>
</organism>
<feature type="coiled-coil region" evidence="1">
    <location>
        <begin position="27"/>
        <end position="54"/>
    </location>
</feature>
<sequence>MDSVSHALANADYNDDQYNLQLAAELGKSLLERNQELEESARRLQAVIEHQSQEIEDWGWLSLDSRPAILEVKPLPLPLPPNKSRSMASSFYPTTTADCRCKATTDEDNDAENKGNVAGDYFKMSGLISECSISSESFALAEVARLEALAKPSITIHKRPGLAQTSLPLLRAGARKSEFPAAAAKTTAAGVVTATVLFHITALQASAALSTPPCRVLDWKVCSYEVSMKCCPVGKDKKRKKK</sequence>
<dbReference type="OrthoDB" id="6538189at2759"/>
<dbReference type="Proteomes" id="UP000192247">
    <property type="component" value="Unassembled WGS sequence"/>
</dbReference>
<name>A0A1V9XFV4_9ACAR</name>
<keyword evidence="1" id="KW-0175">Coiled coil</keyword>
<evidence type="ECO:0000313" key="2">
    <source>
        <dbReference type="EMBL" id="OQR72291.1"/>
    </source>
</evidence>
<dbReference type="InParanoid" id="A0A1V9XFV4"/>
<evidence type="ECO:0000256" key="1">
    <source>
        <dbReference type="SAM" id="Coils"/>
    </source>
</evidence>
<accession>A0A1V9XFV4</accession>
<dbReference type="EMBL" id="MNPL01012102">
    <property type="protein sequence ID" value="OQR72291.1"/>
    <property type="molecule type" value="Genomic_DNA"/>
</dbReference>
<protein>
    <submittedName>
        <fullName evidence="2">Uncharacterized protein</fullName>
    </submittedName>
</protein>
<dbReference type="AlphaFoldDB" id="A0A1V9XFV4"/>
<keyword evidence="3" id="KW-1185">Reference proteome</keyword>
<proteinExistence type="predicted"/>
<evidence type="ECO:0000313" key="3">
    <source>
        <dbReference type="Proteomes" id="UP000192247"/>
    </source>
</evidence>